<dbReference type="InterPro" id="IPR027417">
    <property type="entry name" value="P-loop_NTPase"/>
</dbReference>
<accession>A0ABS8WQH1</accession>
<evidence type="ECO:0000313" key="1">
    <source>
        <dbReference type="EMBL" id="MCE3051752.1"/>
    </source>
</evidence>
<reference evidence="1 2" key="1">
    <citation type="journal article" date="2021" name="BMC Genomics">
        <title>Datura genome reveals duplications of psychoactive alkaloid biosynthetic genes and high mutation rate following tissue culture.</title>
        <authorList>
            <person name="Rajewski A."/>
            <person name="Carter-House D."/>
            <person name="Stajich J."/>
            <person name="Litt A."/>
        </authorList>
    </citation>
    <scope>NUCLEOTIDE SEQUENCE [LARGE SCALE GENOMIC DNA]</scope>
    <source>
        <strain evidence="1">AR-01</strain>
    </source>
</reference>
<evidence type="ECO:0000313" key="2">
    <source>
        <dbReference type="Proteomes" id="UP000823775"/>
    </source>
</evidence>
<dbReference type="EMBL" id="JACEIK010008906">
    <property type="protein sequence ID" value="MCE3051752.1"/>
    <property type="molecule type" value="Genomic_DNA"/>
</dbReference>
<keyword evidence="2" id="KW-1185">Reference proteome</keyword>
<protein>
    <submittedName>
        <fullName evidence="1">Uncharacterized protein</fullName>
    </submittedName>
</protein>
<gene>
    <name evidence="1" type="ORF">HAX54_050705</name>
</gene>
<dbReference type="Proteomes" id="UP000823775">
    <property type="component" value="Unassembled WGS sequence"/>
</dbReference>
<comment type="caution">
    <text evidence="1">The sequence shown here is derived from an EMBL/GenBank/DDBJ whole genome shotgun (WGS) entry which is preliminary data.</text>
</comment>
<name>A0ABS8WQH1_DATST</name>
<sequence>MLASVGRRLNSTTSVRRSDPQRGRFMDICKRETYGIRMCDLVAGEGPSNRPNNRSATVRTLRRTTSYVDDQDQNFVGFQDVVESLIAELLRSRACEVSSPFMLPKACWICVSQDYNTPDLLSILKIYQGCNKEILETLERMTESDLESHLRSLLKNQKYLVVVDDGIERA</sequence>
<organism evidence="1 2">
    <name type="scientific">Datura stramonium</name>
    <name type="common">Jimsonweed</name>
    <name type="synonym">Common thornapple</name>
    <dbReference type="NCBI Taxonomy" id="4076"/>
    <lineage>
        <taxon>Eukaryota</taxon>
        <taxon>Viridiplantae</taxon>
        <taxon>Streptophyta</taxon>
        <taxon>Embryophyta</taxon>
        <taxon>Tracheophyta</taxon>
        <taxon>Spermatophyta</taxon>
        <taxon>Magnoliopsida</taxon>
        <taxon>eudicotyledons</taxon>
        <taxon>Gunneridae</taxon>
        <taxon>Pentapetalae</taxon>
        <taxon>asterids</taxon>
        <taxon>lamiids</taxon>
        <taxon>Solanales</taxon>
        <taxon>Solanaceae</taxon>
        <taxon>Solanoideae</taxon>
        <taxon>Datureae</taxon>
        <taxon>Datura</taxon>
    </lineage>
</organism>
<proteinExistence type="predicted"/>
<dbReference type="Gene3D" id="3.40.50.300">
    <property type="entry name" value="P-loop containing nucleotide triphosphate hydrolases"/>
    <property type="match status" value="1"/>
</dbReference>